<comment type="caution">
    <text evidence="1">The sequence shown here is derived from an EMBL/GenBank/DDBJ whole genome shotgun (WGS) entry which is preliminary data.</text>
</comment>
<evidence type="ECO:0000313" key="2">
    <source>
        <dbReference type="Proteomes" id="UP000003688"/>
    </source>
</evidence>
<dbReference type="AlphaFoldDB" id="B9XP03"/>
<accession>B9XP03</accession>
<dbReference type="Proteomes" id="UP000003688">
    <property type="component" value="Unassembled WGS sequence"/>
</dbReference>
<organism evidence="1 2">
    <name type="scientific">Pedosphaera parvula (strain Ellin514)</name>
    <dbReference type="NCBI Taxonomy" id="320771"/>
    <lineage>
        <taxon>Bacteria</taxon>
        <taxon>Pseudomonadati</taxon>
        <taxon>Verrucomicrobiota</taxon>
        <taxon>Pedosphaerae</taxon>
        <taxon>Pedosphaerales</taxon>
        <taxon>Pedosphaeraceae</taxon>
        <taxon>Pedosphaera</taxon>
    </lineage>
</organism>
<reference evidence="1 2" key="1">
    <citation type="journal article" date="2011" name="J. Bacteriol.">
        <title>Genome sequence of 'Pedosphaera parvula' Ellin514, an aerobic Verrucomicrobial isolate from pasture soil.</title>
        <authorList>
            <person name="Kant R."/>
            <person name="van Passel M.W."/>
            <person name="Sangwan P."/>
            <person name="Palva A."/>
            <person name="Lucas S."/>
            <person name="Copeland A."/>
            <person name="Lapidus A."/>
            <person name="Glavina Del Rio T."/>
            <person name="Dalin E."/>
            <person name="Tice H."/>
            <person name="Bruce D."/>
            <person name="Goodwin L."/>
            <person name="Pitluck S."/>
            <person name="Chertkov O."/>
            <person name="Larimer F.W."/>
            <person name="Land M.L."/>
            <person name="Hauser L."/>
            <person name="Brettin T.S."/>
            <person name="Detter J.C."/>
            <person name="Han S."/>
            <person name="de Vos W.M."/>
            <person name="Janssen P.H."/>
            <person name="Smidt H."/>
        </authorList>
    </citation>
    <scope>NUCLEOTIDE SEQUENCE [LARGE SCALE GENOMIC DNA]</scope>
    <source>
        <strain evidence="1 2">Ellin514</strain>
    </source>
</reference>
<gene>
    <name evidence="1" type="ORF">Cflav_PD1092</name>
</gene>
<keyword evidence="2" id="KW-1185">Reference proteome</keyword>
<protein>
    <submittedName>
        <fullName evidence="1">Uncharacterized protein</fullName>
    </submittedName>
</protein>
<sequence>MKVMKKPIKGEAVTIRYNDATIQSTCSEVVDVPHKGPDAARFVILSKEKFGNGRQAYFMQEGAEAGMIIESVITDERERKNRVTFYGLFPAN</sequence>
<name>B9XP03_PEDPL</name>
<dbReference type="EMBL" id="ABOX02000043">
    <property type="protein sequence ID" value="EEF58469.1"/>
    <property type="molecule type" value="Genomic_DNA"/>
</dbReference>
<proteinExistence type="predicted"/>
<evidence type="ECO:0000313" key="1">
    <source>
        <dbReference type="EMBL" id="EEF58469.1"/>
    </source>
</evidence>